<dbReference type="EMBL" id="JACHJO010000008">
    <property type="protein sequence ID" value="MBB6120804.1"/>
    <property type="molecule type" value="Genomic_DNA"/>
</dbReference>
<protein>
    <submittedName>
        <fullName evidence="3">Uncharacterized membrane protein HdeD (DUF308 family)</fullName>
    </submittedName>
</protein>
<feature type="transmembrane region" description="Helical" evidence="2">
    <location>
        <begin position="86"/>
        <end position="106"/>
    </location>
</feature>
<feature type="region of interest" description="Disordered" evidence="1">
    <location>
        <begin position="179"/>
        <end position="243"/>
    </location>
</feature>
<keyword evidence="4" id="KW-1185">Reference proteome</keyword>
<keyword evidence="2" id="KW-0472">Membrane</keyword>
<dbReference type="AlphaFoldDB" id="A0A841IRE8"/>
<feature type="compositionally biased region" description="Basic and acidic residues" evidence="1">
    <location>
        <begin position="204"/>
        <end position="229"/>
    </location>
</feature>
<dbReference type="Proteomes" id="UP000536604">
    <property type="component" value="Unassembled WGS sequence"/>
</dbReference>
<dbReference type="RefSeq" id="WP_246405292.1">
    <property type="nucleotide sequence ID" value="NZ_JACHJO010000008.1"/>
</dbReference>
<evidence type="ECO:0000256" key="1">
    <source>
        <dbReference type="SAM" id="MobiDB-lite"/>
    </source>
</evidence>
<evidence type="ECO:0000256" key="2">
    <source>
        <dbReference type="SAM" id="Phobius"/>
    </source>
</evidence>
<keyword evidence="2" id="KW-1133">Transmembrane helix</keyword>
<feature type="transmembrane region" description="Helical" evidence="2">
    <location>
        <begin position="118"/>
        <end position="137"/>
    </location>
</feature>
<dbReference type="PANTHER" id="PTHR34989">
    <property type="entry name" value="PROTEIN HDED"/>
    <property type="match status" value="1"/>
</dbReference>
<organism evidence="3 4">
    <name type="scientific">Nocardiopsis algeriensis</name>
    <dbReference type="NCBI Taxonomy" id="1478215"/>
    <lineage>
        <taxon>Bacteria</taxon>
        <taxon>Bacillati</taxon>
        <taxon>Actinomycetota</taxon>
        <taxon>Actinomycetes</taxon>
        <taxon>Streptosporangiales</taxon>
        <taxon>Nocardiopsidaceae</taxon>
        <taxon>Nocardiopsis</taxon>
    </lineage>
</organism>
<sequence length="243" mass="26063">MSRKWWAVVLRGLAAVLFGLVALLWPGKTMVALAIVFGVYAIIDAVVLFYSTRNAERGSRTPQIVQAVFTALLGLVALVWPAFAAVALVFVIGAWAIITGIAEIVTATRLRARISSEWLLIFAGALSVVFGLLVWFWPLAGALAVMFVVGAYAVIFGIALVMAGLRLRGAADGRARAEEIAEPDTFGTPEEERPSAFDPGYAEGYHEGYEGDPKARPGRGTEGDPDVLRRAGGRHRRPEDPGA</sequence>
<feature type="transmembrane region" description="Helical" evidence="2">
    <location>
        <begin position="63"/>
        <end position="80"/>
    </location>
</feature>
<proteinExistence type="predicted"/>
<evidence type="ECO:0000313" key="3">
    <source>
        <dbReference type="EMBL" id="MBB6120804.1"/>
    </source>
</evidence>
<accession>A0A841IRE8</accession>
<feature type="transmembrane region" description="Helical" evidence="2">
    <location>
        <begin position="143"/>
        <end position="165"/>
    </location>
</feature>
<dbReference type="Pfam" id="PF03729">
    <property type="entry name" value="DUF308"/>
    <property type="match status" value="1"/>
</dbReference>
<feature type="transmembrane region" description="Helical" evidence="2">
    <location>
        <begin position="31"/>
        <end position="51"/>
    </location>
</feature>
<feature type="transmembrane region" description="Helical" evidence="2">
    <location>
        <begin position="5"/>
        <end position="25"/>
    </location>
</feature>
<comment type="caution">
    <text evidence="3">The sequence shown here is derived from an EMBL/GenBank/DDBJ whole genome shotgun (WGS) entry which is preliminary data.</text>
</comment>
<gene>
    <name evidence="3" type="ORF">FHS13_002765</name>
</gene>
<evidence type="ECO:0000313" key="4">
    <source>
        <dbReference type="Proteomes" id="UP000536604"/>
    </source>
</evidence>
<dbReference type="PANTHER" id="PTHR34989:SF1">
    <property type="entry name" value="PROTEIN HDED"/>
    <property type="match status" value="1"/>
</dbReference>
<dbReference type="InterPro" id="IPR005325">
    <property type="entry name" value="DUF308_memb"/>
</dbReference>
<dbReference type="InterPro" id="IPR052712">
    <property type="entry name" value="Acid_resist_chaperone_HdeD"/>
</dbReference>
<dbReference type="GO" id="GO:0005886">
    <property type="term" value="C:plasma membrane"/>
    <property type="evidence" value="ECO:0007669"/>
    <property type="project" value="TreeGrafter"/>
</dbReference>
<reference evidence="3 4" key="1">
    <citation type="submission" date="2020-08" db="EMBL/GenBank/DDBJ databases">
        <title>Genomic Encyclopedia of Type Strains, Phase III (KMG-III): the genomes of soil and plant-associated and newly described type strains.</title>
        <authorList>
            <person name="Whitman W."/>
        </authorList>
    </citation>
    <scope>NUCLEOTIDE SEQUENCE [LARGE SCALE GENOMIC DNA]</scope>
    <source>
        <strain evidence="3 4">CECT 8712</strain>
    </source>
</reference>
<name>A0A841IRE8_9ACTN</name>
<keyword evidence="2" id="KW-0812">Transmembrane</keyword>